<feature type="compositionally biased region" description="Low complexity" evidence="8">
    <location>
        <begin position="739"/>
        <end position="757"/>
    </location>
</feature>
<evidence type="ECO:0000256" key="5">
    <source>
        <dbReference type="ARBA" id="ARBA00022989"/>
    </source>
</evidence>
<feature type="transmembrane region" description="Helical" evidence="9">
    <location>
        <begin position="563"/>
        <end position="581"/>
    </location>
</feature>
<evidence type="ECO:0000313" key="10">
    <source>
        <dbReference type="EMBL" id="PTQ46964.1"/>
    </source>
</evidence>
<feature type="compositionally biased region" description="Low complexity" evidence="8">
    <location>
        <begin position="693"/>
        <end position="710"/>
    </location>
</feature>
<sequence>MWRIRENLEGRRKRVNTVGTMVFRVQRCQLAEEYVTFYRLHMAYILFLSCLGTFILWLIPLNNSKRMPLISALYTSVSVVASTGLQTVESASLTYTHYIILVFLMMLANPITTSLLPLFVRRYYFHLCIKQYALERSQLHKLEQHELEMTNHRENEMKINEDKVGKLESFHEPDDKQPAKTQIVNSSRMMTNSDAEFYLSSLLDYAEELERKERVFVDAQQALRTLEYRALVALSRVIVRFLFAASTVGFVLGVIYFVSVGGHEKKLLEKRGINPYFYAMFTSFSAFSNTGYCMTNDNMLPFVRSSAFLLLYAVLASVGNTLYGPLMRFLVWVCYKRAPDKEKSVYDYLLKHPRRCYTYLFPRYQTLWLVGVYFLLTGFQLFFMSLLEWGNALGGLTTMEKLAAAFYQGVSTRNAGGLAVNLSQLAPALLFIIVAFMYISVYPVFLSRQTTQEGDSDSNYDESYIGIYKDKVPGPCKSDDETVVVNQSRRLLARDTTYLFIAMFILCLSESKNIKIDPLNYSIFNIVFEVTSAFGNIGLSMGYDCGLRLEQDSACNAIPYSFSGAWSTVGRLTIIAVMFMGRHRGLADNIDSAIRLPTRIVPHTMPSTPRRPSNASNSPLPPSSFAWTADAHQQQVPSPPSLSKEHSSASLEISALSLHLPVPMSDPCDLPPTPTLASPPPPHTPLALPSPSPTVVAAAAAAPEDSTSAPRSSPFPSEINALTLSLGEFAVSPSDDHMSSTSISESSAVTPSMIHGHPIPPPPPSSGTDSNLEARETAALSPAAALCQPREAKSVEGETNVQVTEHVTASSC</sequence>
<keyword evidence="4 9" id="KW-0812">Transmembrane</keyword>
<feature type="compositionally biased region" description="Polar residues" evidence="8">
    <location>
        <begin position="797"/>
        <end position="812"/>
    </location>
</feature>
<evidence type="ECO:0000256" key="6">
    <source>
        <dbReference type="ARBA" id="ARBA00023065"/>
    </source>
</evidence>
<keyword evidence="11" id="KW-1185">Reference proteome</keyword>
<evidence type="ECO:0000256" key="9">
    <source>
        <dbReference type="SAM" id="Phobius"/>
    </source>
</evidence>
<feature type="transmembrane region" description="Helical" evidence="9">
    <location>
        <begin position="42"/>
        <end position="61"/>
    </location>
</feature>
<feature type="transmembrane region" description="Helical" evidence="9">
    <location>
        <begin position="98"/>
        <end position="120"/>
    </location>
</feature>
<protein>
    <submittedName>
        <fullName evidence="10">Uncharacterized protein</fullName>
    </submittedName>
</protein>
<evidence type="ECO:0000313" key="11">
    <source>
        <dbReference type="Proteomes" id="UP000244005"/>
    </source>
</evidence>
<dbReference type="PANTHER" id="PTHR31064:SF30">
    <property type="entry name" value="HIGH-AFFINITY POTASSIUM TRANSPORT PROTEIN-RELATED"/>
    <property type="match status" value="1"/>
</dbReference>
<feature type="region of interest" description="Disordered" evidence="8">
    <location>
        <begin position="602"/>
        <end position="648"/>
    </location>
</feature>
<comment type="subcellular location">
    <subcellularLocation>
        <location evidence="1">Membrane</location>
        <topology evidence="1">Multi-pass membrane protein</topology>
    </subcellularLocation>
</comment>
<feature type="region of interest" description="Disordered" evidence="8">
    <location>
        <begin position="733"/>
        <end position="812"/>
    </location>
</feature>
<feature type="transmembrane region" description="Helical" evidence="9">
    <location>
        <begin position="521"/>
        <end position="543"/>
    </location>
</feature>
<feature type="region of interest" description="Disordered" evidence="8">
    <location>
        <begin position="664"/>
        <end position="715"/>
    </location>
</feature>
<evidence type="ECO:0000256" key="7">
    <source>
        <dbReference type="ARBA" id="ARBA00023136"/>
    </source>
</evidence>
<dbReference type="Gramene" id="Mp7g13910.1">
    <property type="protein sequence ID" value="Mp7g13910.1.cds"/>
    <property type="gene ID" value="Mp7g13910"/>
</dbReference>
<dbReference type="GO" id="GO:0005886">
    <property type="term" value="C:plasma membrane"/>
    <property type="evidence" value="ECO:0000318"/>
    <property type="project" value="GO_Central"/>
</dbReference>
<feature type="transmembrane region" description="Helical" evidence="9">
    <location>
        <begin position="237"/>
        <end position="256"/>
    </location>
</feature>
<organism evidence="10 11">
    <name type="scientific">Marchantia polymorpha</name>
    <name type="common">Common liverwort</name>
    <name type="synonym">Marchantia aquatica</name>
    <dbReference type="NCBI Taxonomy" id="3197"/>
    <lineage>
        <taxon>Eukaryota</taxon>
        <taxon>Viridiplantae</taxon>
        <taxon>Streptophyta</taxon>
        <taxon>Embryophyta</taxon>
        <taxon>Marchantiophyta</taxon>
        <taxon>Marchantiopsida</taxon>
        <taxon>Marchantiidae</taxon>
        <taxon>Marchantiales</taxon>
        <taxon>Marchantiaceae</taxon>
        <taxon>Marchantia</taxon>
    </lineage>
</organism>
<feature type="compositionally biased region" description="Low complexity" evidence="8">
    <location>
        <begin position="606"/>
        <end position="618"/>
    </location>
</feature>
<proteinExistence type="inferred from homology"/>
<dbReference type="OrthoDB" id="9999863at2759"/>
<dbReference type="GO" id="GO:0008324">
    <property type="term" value="F:monoatomic cation transmembrane transporter activity"/>
    <property type="evidence" value="ECO:0000318"/>
    <property type="project" value="GO_Central"/>
</dbReference>
<reference evidence="11" key="1">
    <citation type="journal article" date="2017" name="Cell">
        <title>Insights into land plant evolution garnered from the Marchantia polymorpha genome.</title>
        <authorList>
            <person name="Bowman J.L."/>
            <person name="Kohchi T."/>
            <person name="Yamato K.T."/>
            <person name="Jenkins J."/>
            <person name="Shu S."/>
            <person name="Ishizaki K."/>
            <person name="Yamaoka S."/>
            <person name="Nishihama R."/>
            <person name="Nakamura Y."/>
            <person name="Berger F."/>
            <person name="Adam C."/>
            <person name="Aki S.S."/>
            <person name="Althoff F."/>
            <person name="Araki T."/>
            <person name="Arteaga-Vazquez M.A."/>
            <person name="Balasubrmanian S."/>
            <person name="Barry K."/>
            <person name="Bauer D."/>
            <person name="Boehm C.R."/>
            <person name="Briginshaw L."/>
            <person name="Caballero-Perez J."/>
            <person name="Catarino B."/>
            <person name="Chen F."/>
            <person name="Chiyoda S."/>
            <person name="Chovatia M."/>
            <person name="Davies K.M."/>
            <person name="Delmans M."/>
            <person name="Demura T."/>
            <person name="Dierschke T."/>
            <person name="Dolan L."/>
            <person name="Dorantes-Acosta A.E."/>
            <person name="Eklund D.M."/>
            <person name="Florent S.N."/>
            <person name="Flores-Sandoval E."/>
            <person name="Fujiyama A."/>
            <person name="Fukuzawa H."/>
            <person name="Galik B."/>
            <person name="Grimanelli D."/>
            <person name="Grimwood J."/>
            <person name="Grossniklaus U."/>
            <person name="Hamada T."/>
            <person name="Haseloff J."/>
            <person name="Hetherington A.J."/>
            <person name="Higo A."/>
            <person name="Hirakawa Y."/>
            <person name="Hundley H.N."/>
            <person name="Ikeda Y."/>
            <person name="Inoue K."/>
            <person name="Inoue S.I."/>
            <person name="Ishida S."/>
            <person name="Jia Q."/>
            <person name="Kakita M."/>
            <person name="Kanazawa T."/>
            <person name="Kawai Y."/>
            <person name="Kawashima T."/>
            <person name="Kennedy M."/>
            <person name="Kinose K."/>
            <person name="Kinoshita T."/>
            <person name="Kohara Y."/>
            <person name="Koide E."/>
            <person name="Komatsu K."/>
            <person name="Kopischke S."/>
            <person name="Kubo M."/>
            <person name="Kyozuka J."/>
            <person name="Lagercrantz U."/>
            <person name="Lin S.S."/>
            <person name="Lindquist E."/>
            <person name="Lipzen A.M."/>
            <person name="Lu C.W."/>
            <person name="De Luna E."/>
            <person name="Martienssen R.A."/>
            <person name="Minamino N."/>
            <person name="Mizutani M."/>
            <person name="Mizutani M."/>
            <person name="Mochizuki N."/>
            <person name="Monte I."/>
            <person name="Mosher R."/>
            <person name="Nagasaki H."/>
            <person name="Nakagami H."/>
            <person name="Naramoto S."/>
            <person name="Nishitani K."/>
            <person name="Ohtani M."/>
            <person name="Okamoto T."/>
            <person name="Okumura M."/>
            <person name="Phillips J."/>
            <person name="Pollak B."/>
            <person name="Reinders A."/>
            <person name="Rovekamp M."/>
            <person name="Sano R."/>
            <person name="Sawa S."/>
            <person name="Schmid M.W."/>
            <person name="Shirakawa M."/>
            <person name="Solano R."/>
            <person name="Spunde A."/>
            <person name="Suetsugu N."/>
            <person name="Sugano S."/>
            <person name="Sugiyama A."/>
            <person name="Sun R."/>
            <person name="Suzuki Y."/>
            <person name="Takenaka M."/>
            <person name="Takezawa D."/>
            <person name="Tomogane H."/>
            <person name="Tsuzuki M."/>
            <person name="Ueda T."/>
            <person name="Umeda M."/>
            <person name="Ward J.M."/>
            <person name="Watanabe Y."/>
            <person name="Yazaki K."/>
            <person name="Yokoyama R."/>
            <person name="Yoshitake Y."/>
            <person name="Yotsui I."/>
            <person name="Zachgo S."/>
            <person name="Schmutz J."/>
        </authorList>
    </citation>
    <scope>NUCLEOTIDE SEQUENCE [LARGE SCALE GENOMIC DNA]</scope>
    <source>
        <strain evidence="11">Tak-1</strain>
    </source>
</reference>
<dbReference type="InterPro" id="IPR003445">
    <property type="entry name" value="Cat_transpt"/>
</dbReference>
<feature type="transmembrane region" description="Helical" evidence="9">
    <location>
        <begin position="367"/>
        <end position="387"/>
    </location>
</feature>
<evidence type="ECO:0000256" key="3">
    <source>
        <dbReference type="ARBA" id="ARBA00022448"/>
    </source>
</evidence>
<dbReference type="Proteomes" id="UP000244005">
    <property type="component" value="Unassembled WGS sequence"/>
</dbReference>
<keyword evidence="3" id="KW-0813">Transport</keyword>
<feature type="transmembrane region" description="Helical" evidence="9">
    <location>
        <begin position="307"/>
        <end position="326"/>
    </location>
</feature>
<evidence type="ECO:0000256" key="1">
    <source>
        <dbReference type="ARBA" id="ARBA00004141"/>
    </source>
</evidence>
<keyword evidence="5 9" id="KW-1133">Transmembrane helix</keyword>
<dbReference type="InterPro" id="IPR051143">
    <property type="entry name" value="TrkH_K-transport"/>
</dbReference>
<feature type="compositionally biased region" description="Pro residues" evidence="8">
    <location>
        <begin position="669"/>
        <end position="692"/>
    </location>
</feature>
<evidence type="ECO:0000256" key="4">
    <source>
        <dbReference type="ARBA" id="ARBA00022692"/>
    </source>
</evidence>
<dbReference type="OMA" id="NNHPRDV"/>
<accession>A0A2R6XLI3</accession>
<name>A0A2R6XLI3_MARPO</name>
<keyword evidence="6" id="KW-0406">Ion transport</keyword>
<feature type="transmembrane region" description="Helical" evidence="9">
    <location>
        <begin position="425"/>
        <end position="445"/>
    </location>
</feature>
<keyword evidence="7 9" id="KW-0472">Membrane</keyword>
<comment type="similarity">
    <text evidence="2">Belongs to the TrkH potassium transport family. HKT (TC 2.A.38.3) subfamily.</text>
</comment>
<evidence type="ECO:0000256" key="8">
    <source>
        <dbReference type="SAM" id="MobiDB-lite"/>
    </source>
</evidence>
<evidence type="ECO:0000256" key="2">
    <source>
        <dbReference type="ARBA" id="ARBA00010864"/>
    </source>
</evidence>
<dbReference type="GO" id="GO:0030001">
    <property type="term" value="P:metal ion transport"/>
    <property type="evidence" value="ECO:0007669"/>
    <property type="project" value="UniProtKB-ARBA"/>
</dbReference>
<dbReference type="PANTHER" id="PTHR31064">
    <property type="entry name" value="POTASSIUM TRANSPORT PROTEIN DDB_G0292412-RELATED"/>
    <property type="match status" value="1"/>
</dbReference>
<gene>
    <name evidence="10" type="ORF">MARPO_0009s0076</name>
</gene>
<dbReference type="AlphaFoldDB" id="A0A2R6XLI3"/>
<dbReference type="Pfam" id="PF02386">
    <property type="entry name" value="TrkH"/>
    <property type="match status" value="1"/>
</dbReference>
<dbReference type="EMBL" id="KZ772681">
    <property type="protein sequence ID" value="PTQ46964.1"/>
    <property type="molecule type" value="Genomic_DNA"/>
</dbReference>